<protein>
    <submittedName>
        <fullName evidence="2">Uncharacterized protein</fullName>
    </submittedName>
</protein>
<keyword evidence="3" id="KW-1185">Reference proteome</keyword>
<name>A0ABV5LGZ2_9ACTN</name>
<proteinExistence type="predicted"/>
<sequence>MDALIARAERTADALPAGPAPELTERERREVEEALRFAHGRNRHGRPPGHAE</sequence>
<dbReference type="EMBL" id="JBHMDI010000118">
    <property type="protein sequence ID" value="MFB9351447.1"/>
    <property type="molecule type" value="Genomic_DNA"/>
</dbReference>
<comment type="caution">
    <text evidence="2">The sequence shown here is derived from an EMBL/GenBank/DDBJ whole genome shotgun (WGS) entry which is preliminary data.</text>
</comment>
<reference evidence="2 3" key="1">
    <citation type="submission" date="2024-09" db="EMBL/GenBank/DDBJ databases">
        <authorList>
            <person name="Sun Q."/>
            <person name="Mori K."/>
        </authorList>
    </citation>
    <scope>NUCLEOTIDE SEQUENCE [LARGE SCALE GENOMIC DNA]</scope>
    <source>
        <strain evidence="2 3">JCM 9767</strain>
    </source>
</reference>
<evidence type="ECO:0000313" key="3">
    <source>
        <dbReference type="Proteomes" id="UP001589753"/>
    </source>
</evidence>
<evidence type="ECO:0000313" key="2">
    <source>
        <dbReference type="EMBL" id="MFB9351447.1"/>
    </source>
</evidence>
<accession>A0ABV5LGZ2</accession>
<dbReference type="Proteomes" id="UP001589753">
    <property type="component" value="Unassembled WGS sequence"/>
</dbReference>
<gene>
    <name evidence="2" type="ORF">ACFFUA_29125</name>
</gene>
<organism evidence="2 3">
    <name type="scientific">Streptomyces heliomycini</name>
    <dbReference type="NCBI Taxonomy" id="284032"/>
    <lineage>
        <taxon>Bacteria</taxon>
        <taxon>Bacillati</taxon>
        <taxon>Actinomycetota</taxon>
        <taxon>Actinomycetes</taxon>
        <taxon>Kitasatosporales</taxon>
        <taxon>Streptomycetaceae</taxon>
        <taxon>Streptomyces</taxon>
    </lineage>
</organism>
<evidence type="ECO:0000256" key="1">
    <source>
        <dbReference type="SAM" id="MobiDB-lite"/>
    </source>
</evidence>
<feature type="region of interest" description="Disordered" evidence="1">
    <location>
        <begin position="1"/>
        <end position="28"/>
    </location>
</feature>
<dbReference type="RefSeq" id="WP_234392650.1">
    <property type="nucleotide sequence ID" value="NZ_JBHMDI010000118.1"/>
</dbReference>